<reference evidence="1 2" key="1">
    <citation type="submission" date="2015-10" db="EMBL/GenBank/DDBJ databases">
        <title>Complete genome sequence of Klebsiella pneumoniae bacteriophage vB_KpnM_KB57.</title>
        <authorList>
            <person name="Volozhantsev N.V."/>
            <person name="Popova A.V."/>
            <person name="Krasilnikova V.M."/>
            <person name="Bogun A.G."/>
        </authorList>
    </citation>
    <scope>NUCLEOTIDE SEQUENCE [LARGE SCALE GENOMIC DNA]</scope>
</reference>
<protein>
    <submittedName>
        <fullName evidence="1">Uncharacterized protein</fullName>
    </submittedName>
</protein>
<gene>
    <name evidence="1" type="ORF">KB57_026</name>
</gene>
<proteinExistence type="predicted"/>
<dbReference type="OrthoDB" id="28424at10239"/>
<dbReference type="KEGG" id="vg:26522982"/>
<organism evidence="1 2">
    <name type="scientific">Klebsiella phage vB_KpnM_KB57</name>
    <dbReference type="NCBI Taxonomy" id="1719140"/>
    <lineage>
        <taxon>Viruses</taxon>
        <taxon>Duplodnaviria</taxon>
        <taxon>Heunggongvirae</taxon>
        <taxon>Uroviricota</taxon>
        <taxon>Caudoviricetes</taxon>
        <taxon>Vequintavirinae</taxon>
        <taxon>Mydovirus</taxon>
        <taxon>Mydovirus KB57</taxon>
    </lineage>
</organism>
<dbReference type="GeneID" id="26522982"/>
<accession>A0A0S1S2B1</accession>
<name>A0A0S1S2B1_9CAUD</name>
<dbReference type="EMBL" id="KT934943">
    <property type="protein sequence ID" value="ALM02419.1"/>
    <property type="molecule type" value="Genomic_DNA"/>
</dbReference>
<evidence type="ECO:0000313" key="1">
    <source>
        <dbReference type="EMBL" id="ALM02419.1"/>
    </source>
</evidence>
<dbReference type="Proteomes" id="UP000203990">
    <property type="component" value="Segment"/>
</dbReference>
<dbReference type="RefSeq" id="YP_009187639.1">
    <property type="nucleotide sequence ID" value="NC_028659.1"/>
</dbReference>
<sequence length="136" mass="15298">MDQTKLEILHFLEKSLEEKQGWTYHKEVADKFGEPATTEALASLIGNGKVMDCGCGCSGMMITPAGLEDIRPPKRIMVWKTESGKVVRLTHMSDDHLRNAIIWLLTDSSLTDEYEGYGITQWLVAMSRELHSRVTA</sequence>
<evidence type="ECO:0000313" key="2">
    <source>
        <dbReference type="Proteomes" id="UP000203990"/>
    </source>
</evidence>
<keyword evidence="2" id="KW-1185">Reference proteome</keyword>